<evidence type="ECO:0000256" key="2">
    <source>
        <dbReference type="ARBA" id="ARBA00011738"/>
    </source>
</evidence>
<keyword evidence="5 9" id="KW-0570">Pentose shunt</keyword>
<comment type="similarity">
    <text evidence="1 5 9">Belongs to the 6-phosphogluconate dehydrogenase family.</text>
</comment>
<dbReference type="Pfam" id="PF00393">
    <property type="entry name" value="6PGD"/>
    <property type="match status" value="1"/>
</dbReference>
<feature type="binding site" description="in other chain" evidence="7">
    <location>
        <begin position="186"/>
        <end position="187"/>
    </location>
    <ligand>
        <name>substrate</name>
        <note>ligand shared between dimeric partners</note>
    </ligand>
</feature>
<dbReference type="STRING" id="1220554.GCA_001552135_00846"/>
<evidence type="ECO:0000313" key="12">
    <source>
        <dbReference type="Proteomes" id="UP000323380"/>
    </source>
</evidence>
<evidence type="ECO:0000256" key="9">
    <source>
        <dbReference type="RuleBase" id="RU000485"/>
    </source>
</evidence>
<dbReference type="GO" id="GO:0050661">
    <property type="term" value="F:NADP binding"/>
    <property type="evidence" value="ECO:0007669"/>
    <property type="project" value="InterPro"/>
</dbReference>
<feature type="active site" description="Proton donor" evidence="6">
    <location>
        <position position="190"/>
    </location>
</feature>
<keyword evidence="4 9" id="KW-0311">Gluconate utilization</keyword>
<name>A0A5D0NKX1_9ACTN</name>
<dbReference type="FunFam" id="1.10.1040.10:FF:000002">
    <property type="entry name" value="6-phosphogluconate dehydrogenase, decarboxylating"/>
    <property type="match status" value="1"/>
</dbReference>
<keyword evidence="3 5" id="KW-0560">Oxidoreductase</keyword>
<dbReference type="EMBL" id="VSFG01000004">
    <property type="protein sequence ID" value="TYB44794.1"/>
    <property type="molecule type" value="Genomic_DNA"/>
</dbReference>
<dbReference type="InterPro" id="IPR006114">
    <property type="entry name" value="6PGDH_C"/>
</dbReference>
<evidence type="ECO:0000256" key="8">
    <source>
        <dbReference type="PIRSR" id="PIRSR000109-3"/>
    </source>
</evidence>
<sequence length="474" mass="50318">MEMARIGVTGLAVMGRNLARNLARHGHSVAVHNRTYARTKALVEEFGDEGNFVPADTPEAFVAALERPRRLVVMVKAGVPTDAVIDEFAPLLEPGDMIVDGGNANFADTRRREAALRERGIHFVGTGISGGEEGALHGPSIMPGGSAESYAALGPLLEDIAAKVDGTPCCTHVGPDGAGHFVKMVHNGIEYADMQLIAESYDLLRHAAGLAPAEIAEVFRTWNTGRLESYLIEITAEVLAHTDAATGRPFVDVVLDQAEQKGTGRWTVQTALDLGVPVGGIAEAVFARSVSGHAALREAAQNLPGPARGAGAGAGFADAVEQALYASKIVAYAQGFHEIQAGSAEYGWDIDLGAMAAIWRGGCIIRARFLDRIRAAYQADPETPTLLTDAHFTEAVGAAQDAWREVVATAARLGIPAPGFSTALAYYDSLRADRLPAALTQGQRDYFGAHTYRRVDRDGSFHTLWGGDRTEVPA</sequence>
<dbReference type="Gene3D" id="3.40.50.720">
    <property type="entry name" value="NAD(P)-binding Rossmann-like Domain"/>
    <property type="match status" value="1"/>
</dbReference>
<feature type="domain" description="6-phosphogluconate dehydrogenase C-terminal" evidence="10">
    <location>
        <begin position="179"/>
        <end position="466"/>
    </location>
</feature>
<dbReference type="EC" id="1.1.1.44" evidence="5 9"/>
<dbReference type="GO" id="GO:0004616">
    <property type="term" value="F:phosphogluconate dehydrogenase (decarboxylating) activity"/>
    <property type="evidence" value="ECO:0007669"/>
    <property type="project" value="UniProtKB-EC"/>
</dbReference>
<feature type="binding site" description="in other chain" evidence="7">
    <location>
        <begin position="129"/>
        <end position="131"/>
    </location>
    <ligand>
        <name>substrate</name>
        <note>ligand shared between dimeric partners</note>
    </ligand>
</feature>
<dbReference type="SUPFAM" id="SSF51735">
    <property type="entry name" value="NAD(P)-binding Rossmann-fold domains"/>
    <property type="match status" value="1"/>
</dbReference>
<dbReference type="InterPro" id="IPR006115">
    <property type="entry name" value="6PGDH_NADP-bd"/>
</dbReference>
<feature type="binding site" evidence="8">
    <location>
        <begin position="33"/>
        <end position="35"/>
    </location>
    <ligand>
        <name>NADP(+)</name>
        <dbReference type="ChEBI" id="CHEBI:58349"/>
    </ligand>
</feature>
<dbReference type="SMART" id="SM01350">
    <property type="entry name" value="6PGD"/>
    <property type="match status" value="1"/>
</dbReference>
<feature type="binding site" description="in other chain" evidence="7">
    <location>
        <position position="191"/>
    </location>
    <ligand>
        <name>substrate</name>
        <note>ligand shared between dimeric partners</note>
    </ligand>
</feature>
<reference evidence="11 12" key="1">
    <citation type="submission" date="2019-08" db="EMBL/GenBank/DDBJ databases">
        <title>Actinomadura sp. nov. CYP1-5 isolated from mountain soil.</title>
        <authorList>
            <person name="Songsumanus A."/>
            <person name="Kuncharoen N."/>
            <person name="Kudo T."/>
            <person name="Yuki M."/>
            <person name="Igarashi Y."/>
            <person name="Tanasupawat S."/>
        </authorList>
    </citation>
    <scope>NUCLEOTIDE SEQUENCE [LARGE SCALE GENOMIC DNA]</scope>
    <source>
        <strain evidence="11 12">JCM 14158</strain>
    </source>
</reference>
<gene>
    <name evidence="11" type="primary">gndA</name>
    <name evidence="11" type="ORF">FXF69_21845</name>
</gene>
<dbReference type="InterPro" id="IPR013328">
    <property type="entry name" value="6PGD_dom2"/>
</dbReference>
<accession>A0A5D0NKX1</accession>
<evidence type="ECO:0000259" key="10">
    <source>
        <dbReference type="SMART" id="SM01350"/>
    </source>
</evidence>
<evidence type="ECO:0000256" key="4">
    <source>
        <dbReference type="ARBA" id="ARBA00023064"/>
    </source>
</evidence>
<dbReference type="FunFam" id="3.40.50.720:FF:000007">
    <property type="entry name" value="6-phosphogluconate dehydrogenase, decarboxylating"/>
    <property type="match status" value="1"/>
</dbReference>
<comment type="caution">
    <text evidence="11">The sequence shown here is derived from an EMBL/GenBank/DDBJ whole genome shotgun (WGS) entry which is preliminary data.</text>
</comment>
<feature type="active site" description="Proton acceptor" evidence="6">
    <location>
        <position position="183"/>
    </location>
</feature>
<keyword evidence="12" id="KW-1185">Reference proteome</keyword>
<dbReference type="SUPFAM" id="SSF48179">
    <property type="entry name" value="6-phosphogluconate dehydrogenase C-terminal domain-like"/>
    <property type="match status" value="1"/>
</dbReference>
<feature type="binding site" evidence="7">
    <location>
        <position position="450"/>
    </location>
    <ligand>
        <name>substrate</name>
        <note>ligand shared between dimeric partners</note>
    </ligand>
</feature>
<protein>
    <recommendedName>
        <fullName evidence="5 9">6-phosphogluconate dehydrogenase, decarboxylating</fullName>
        <ecNumber evidence="5 9">1.1.1.44</ecNumber>
    </recommendedName>
</protein>
<comment type="subunit">
    <text evidence="2 5">Homodimer.</text>
</comment>
<dbReference type="InterPro" id="IPR006183">
    <property type="entry name" value="Pgluconate_DH"/>
</dbReference>
<comment type="catalytic activity">
    <reaction evidence="5 9">
        <text>6-phospho-D-gluconate + NADP(+) = D-ribulose 5-phosphate + CO2 + NADPH</text>
        <dbReference type="Rhea" id="RHEA:10116"/>
        <dbReference type="ChEBI" id="CHEBI:16526"/>
        <dbReference type="ChEBI" id="CHEBI:57783"/>
        <dbReference type="ChEBI" id="CHEBI:58121"/>
        <dbReference type="ChEBI" id="CHEBI:58349"/>
        <dbReference type="ChEBI" id="CHEBI:58759"/>
        <dbReference type="EC" id="1.1.1.44"/>
    </reaction>
</comment>
<dbReference type="InterPro" id="IPR036291">
    <property type="entry name" value="NAD(P)-bd_dom_sf"/>
</dbReference>
<feature type="binding site" description="in other chain" evidence="7">
    <location>
        <position position="261"/>
    </location>
    <ligand>
        <name>substrate</name>
        <note>ligand shared between dimeric partners</note>
    </ligand>
</feature>
<dbReference type="Gene3D" id="1.20.5.320">
    <property type="entry name" value="6-Phosphogluconate Dehydrogenase, domain 3"/>
    <property type="match status" value="1"/>
</dbReference>
<dbReference type="InterPro" id="IPR006184">
    <property type="entry name" value="6PGdom_BS"/>
</dbReference>
<dbReference type="FunFam" id="1.20.5.320:FF:000004">
    <property type="entry name" value="6-phosphogluconate dehydrogenase, decarboxylating"/>
    <property type="match status" value="1"/>
</dbReference>
<dbReference type="InterPro" id="IPR008927">
    <property type="entry name" value="6-PGluconate_DH-like_C_sf"/>
</dbReference>
<dbReference type="Pfam" id="PF03446">
    <property type="entry name" value="NAD_binding_2"/>
    <property type="match status" value="1"/>
</dbReference>
<dbReference type="RefSeq" id="WP_067885528.1">
    <property type="nucleotide sequence ID" value="NZ_VSFG01000004.1"/>
</dbReference>
<dbReference type="UniPathway" id="UPA00115">
    <property type="reaction ID" value="UER00410"/>
</dbReference>
<dbReference type="AlphaFoldDB" id="A0A5D0NKX1"/>
<dbReference type="PANTHER" id="PTHR11811">
    <property type="entry name" value="6-PHOSPHOGLUCONATE DEHYDROGENASE"/>
    <property type="match status" value="1"/>
</dbReference>
<comment type="pathway">
    <text evidence="5 9">Carbohydrate degradation; pentose phosphate pathway; D-ribulose 5-phosphate from D-glucose 6-phosphate (oxidative stage): step 3/3.</text>
</comment>
<feature type="binding site" description="in other chain" evidence="7">
    <location>
        <position position="103"/>
    </location>
    <ligand>
        <name>substrate</name>
        <note>ligand shared between dimeric partners</note>
    </ligand>
</feature>
<dbReference type="PRINTS" id="PR00076">
    <property type="entry name" value="6PGDHDRGNASE"/>
</dbReference>
<feature type="binding site" description="in other chain" evidence="7">
    <location>
        <position position="288"/>
    </location>
    <ligand>
        <name>substrate</name>
        <note>ligand shared between dimeric partners</note>
    </ligand>
</feature>
<evidence type="ECO:0000256" key="1">
    <source>
        <dbReference type="ARBA" id="ARBA00008419"/>
    </source>
</evidence>
<feature type="binding site" evidence="8">
    <location>
        <position position="103"/>
    </location>
    <ligand>
        <name>NADP(+)</name>
        <dbReference type="ChEBI" id="CHEBI:58349"/>
    </ligand>
</feature>
<dbReference type="InterPro" id="IPR006113">
    <property type="entry name" value="6PGDH_Gnd/GntZ"/>
</dbReference>
<dbReference type="NCBIfam" id="TIGR00873">
    <property type="entry name" value="gnd"/>
    <property type="match status" value="1"/>
</dbReference>
<dbReference type="PROSITE" id="PS00461">
    <property type="entry name" value="6PGD"/>
    <property type="match status" value="1"/>
</dbReference>
<evidence type="ECO:0000256" key="5">
    <source>
        <dbReference type="PIRNR" id="PIRNR000109"/>
    </source>
</evidence>
<dbReference type="NCBIfam" id="NF006765">
    <property type="entry name" value="PRK09287.1"/>
    <property type="match status" value="1"/>
</dbReference>
<feature type="binding site" evidence="7">
    <location>
        <position position="444"/>
    </location>
    <ligand>
        <name>substrate</name>
        <note>ligand shared between dimeric partners</note>
    </ligand>
</feature>
<evidence type="ECO:0000313" key="11">
    <source>
        <dbReference type="EMBL" id="TYB44794.1"/>
    </source>
</evidence>
<evidence type="ECO:0000256" key="3">
    <source>
        <dbReference type="ARBA" id="ARBA00023002"/>
    </source>
</evidence>
<organism evidence="11 12">
    <name type="scientific">Actinomadura chibensis</name>
    <dbReference type="NCBI Taxonomy" id="392828"/>
    <lineage>
        <taxon>Bacteria</taxon>
        <taxon>Bacillati</taxon>
        <taxon>Actinomycetota</taxon>
        <taxon>Actinomycetes</taxon>
        <taxon>Streptosporangiales</taxon>
        <taxon>Thermomonosporaceae</taxon>
        <taxon>Actinomadura</taxon>
    </lineage>
</organism>
<dbReference type="Gene3D" id="1.10.1040.10">
    <property type="entry name" value="N-(1-d-carboxylethyl)-l-norvaline Dehydrogenase, domain 2"/>
    <property type="match status" value="1"/>
</dbReference>
<comment type="function">
    <text evidence="5">Catalyzes the oxidative decarboxylation of 6-phosphogluconate to ribulose 5-phosphate and CO(2), with concomitant reduction of NADP to NADPH.</text>
</comment>
<feature type="binding site" evidence="8">
    <location>
        <begin position="10"/>
        <end position="15"/>
    </location>
    <ligand>
        <name>NADP(+)</name>
        <dbReference type="ChEBI" id="CHEBI:58349"/>
    </ligand>
</feature>
<dbReference type="Proteomes" id="UP000323380">
    <property type="component" value="Unassembled WGS sequence"/>
</dbReference>
<evidence type="ECO:0000256" key="6">
    <source>
        <dbReference type="PIRSR" id="PIRSR000109-1"/>
    </source>
</evidence>
<dbReference type="GO" id="GO:0006098">
    <property type="term" value="P:pentose-phosphate shunt"/>
    <property type="evidence" value="ECO:0007669"/>
    <property type="project" value="UniProtKB-UniPathway"/>
</dbReference>
<keyword evidence="5 9" id="KW-0521">NADP</keyword>
<proteinExistence type="inferred from homology"/>
<evidence type="ECO:0000256" key="7">
    <source>
        <dbReference type="PIRSR" id="PIRSR000109-2"/>
    </source>
</evidence>
<dbReference type="PIRSF" id="PIRSF000109">
    <property type="entry name" value="6PGD"/>
    <property type="match status" value="1"/>
</dbReference>
<dbReference type="GO" id="GO:0019521">
    <property type="term" value="P:D-gluconate metabolic process"/>
    <property type="evidence" value="ECO:0007669"/>
    <property type="project" value="UniProtKB-KW"/>
</dbReference>
<feature type="binding site" evidence="8">
    <location>
        <begin position="75"/>
        <end position="77"/>
    </location>
    <ligand>
        <name>NADP(+)</name>
        <dbReference type="ChEBI" id="CHEBI:58349"/>
    </ligand>
</feature>